<dbReference type="EMBL" id="JAUEPR010000063">
    <property type="protein sequence ID" value="KAK0470529.1"/>
    <property type="molecule type" value="Genomic_DNA"/>
</dbReference>
<keyword evidence="2" id="KW-0808">Transferase</keyword>
<dbReference type="InterPro" id="IPR051681">
    <property type="entry name" value="Ser/Thr_Kinases-Pseudokinases"/>
</dbReference>
<sequence>RAYLDEVIVWRKLRHPRILPLLGVNENILSPCPCLISPWMRNIIDYTKKVRRPHSNAWILYIIEIADAIQWLHSLQPPVVHADIKGANILISDDKRCYLANFGLALVVGSHNPRSTSSLQQGTIHWLALGYLDASSHADIYITSRDIYAFGCTVVEVCVRYLSTGESPFSHLKHHSAIIHEVLVKRNLSPRP</sequence>
<dbReference type="InterPro" id="IPR008271">
    <property type="entry name" value="Ser/Thr_kinase_AS"/>
</dbReference>
<evidence type="ECO:0000313" key="2">
    <source>
        <dbReference type="EMBL" id="KAK0470529.1"/>
    </source>
</evidence>
<dbReference type="InterPro" id="IPR001245">
    <property type="entry name" value="Ser-Thr/Tyr_kinase_cat_dom"/>
</dbReference>
<evidence type="ECO:0000259" key="1">
    <source>
        <dbReference type="PROSITE" id="PS50011"/>
    </source>
</evidence>
<accession>A0AA39NRI2</accession>
<reference evidence="2" key="1">
    <citation type="submission" date="2023-06" db="EMBL/GenBank/DDBJ databases">
        <authorList>
            <consortium name="Lawrence Berkeley National Laboratory"/>
            <person name="Ahrendt S."/>
            <person name="Sahu N."/>
            <person name="Indic B."/>
            <person name="Wong-Bajracharya J."/>
            <person name="Merenyi Z."/>
            <person name="Ke H.-M."/>
            <person name="Monk M."/>
            <person name="Kocsube S."/>
            <person name="Drula E."/>
            <person name="Lipzen A."/>
            <person name="Balint B."/>
            <person name="Henrissat B."/>
            <person name="Andreopoulos B."/>
            <person name="Martin F.M."/>
            <person name="Harder C.B."/>
            <person name="Rigling D."/>
            <person name="Ford K.L."/>
            <person name="Foster G.D."/>
            <person name="Pangilinan J."/>
            <person name="Papanicolaou A."/>
            <person name="Barry K."/>
            <person name="LaButti K."/>
            <person name="Viragh M."/>
            <person name="Koriabine M."/>
            <person name="Yan M."/>
            <person name="Riley R."/>
            <person name="Champramary S."/>
            <person name="Plett K.L."/>
            <person name="Tsai I.J."/>
            <person name="Slot J."/>
            <person name="Sipos G."/>
            <person name="Plett J."/>
            <person name="Nagy L.G."/>
            <person name="Grigoriev I.V."/>
        </authorList>
    </citation>
    <scope>NUCLEOTIDE SEQUENCE</scope>
    <source>
        <strain evidence="2">ICMP 16352</strain>
    </source>
</reference>
<dbReference type="PROSITE" id="PS50011">
    <property type="entry name" value="PROTEIN_KINASE_DOM"/>
    <property type="match status" value="1"/>
</dbReference>
<dbReference type="Pfam" id="PF07714">
    <property type="entry name" value="PK_Tyr_Ser-Thr"/>
    <property type="match status" value="1"/>
</dbReference>
<dbReference type="Proteomes" id="UP001175227">
    <property type="component" value="Unassembled WGS sequence"/>
</dbReference>
<dbReference type="AlphaFoldDB" id="A0AA39NRI2"/>
<dbReference type="InterPro" id="IPR000719">
    <property type="entry name" value="Prot_kinase_dom"/>
</dbReference>
<feature type="domain" description="Protein kinase" evidence="1">
    <location>
        <begin position="1"/>
        <end position="192"/>
    </location>
</feature>
<gene>
    <name evidence="2" type="ORF">IW261DRAFT_1676510</name>
</gene>
<dbReference type="PROSITE" id="PS00108">
    <property type="entry name" value="PROTEIN_KINASE_ST"/>
    <property type="match status" value="1"/>
</dbReference>
<dbReference type="PANTHER" id="PTHR44329">
    <property type="entry name" value="SERINE/THREONINE-PROTEIN KINASE TNNI3K-RELATED"/>
    <property type="match status" value="1"/>
</dbReference>
<organism evidence="2 3">
    <name type="scientific">Armillaria novae-zelandiae</name>
    <dbReference type="NCBI Taxonomy" id="153914"/>
    <lineage>
        <taxon>Eukaryota</taxon>
        <taxon>Fungi</taxon>
        <taxon>Dikarya</taxon>
        <taxon>Basidiomycota</taxon>
        <taxon>Agaricomycotina</taxon>
        <taxon>Agaricomycetes</taxon>
        <taxon>Agaricomycetidae</taxon>
        <taxon>Agaricales</taxon>
        <taxon>Marasmiineae</taxon>
        <taxon>Physalacriaceae</taxon>
        <taxon>Armillaria</taxon>
    </lineage>
</organism>
<name>A0AA39NRI2_9AGAR</name>
<proteinExistence type="predicted"/>
<dbReference type="SUPFAM" id="SSF56112">
    <property type="entry name" value="Protein kinase-like (PK-like)"/>
    <property type="match status" value="1"/>
</dbReference>
<dbReference type="Gene3D" id="1.10.510.10">
    <property type="entry name" value="Transferase(Phosphotransferase) domain 1"/>
    <property type="match status" value="1"/>
</dbReference>
<protein>
    <submittedName>
        <fullName evidence="2">Kinase-like domain-containing protein</fullName>
    </submittedName>
</protein>
<dbReference type="GO" id="GO:0004674">
    <property type="term" value="F:protein serine/threonine kinase activity"/>
    <property type="evidence" value="ECO:0007669"/>
    <property type="project" value="TreeGrafter"/>
</dbReference>
<dbReference type="GO" id="GO:0005524">
    <property type="term" value="F:ATP binding"/>
    <property type="evidence" value="ECO:0007669"/>
    <property type="project" value="InterPro"/>
</dbReference>
<comment type="caution">
    <text evidence="2">The sequence shown here is derived from an EMBL/GenBank/DDBJ whole genome shotgun (WGS) entry which is preliminary data.</text>
</comment>
<dbReference type="InterPro" id="IPR011009">
    <property type="entry name" value="Kinase-like_dom_sf"/>
</dbReference>
<keyword evidence="2" id="KW-0418">Kinase</keyword>
<feature type="non-terminal residue" evidence="2">
    <location>
        <position position="1"/>
    </location>
</feature>
<keyword evidence="3" id="KW-1185">Reference proteome</keyword>
<feature type="non-terminal residue" evidence="2">
    <location>
        <position position="192"/>
    </location>
</feature>
<dbReference type="SMART" id="SM00220">
    <property type="entry name" value="S_TKc"/>
    <property type="match status" value="1"/>
</dbReference>
<evidence type="ECO:0000313" key="3">
    <source>
        <dbReference type="Proteomes" id="UP001175227"/>
    </source>
</evidence>